<name>A0A2R5GHF9_9STRA</name>
<feature type="domain" description="J" evidence="4">
    <location>
        <begin position="894"/>
        <end position="957"/>
    </location>
</feature>
<keyword evidence="6" id="KW-1185">Reference proteome</keyword>
<dbReference type="CDD" id="cd06257">
    <property type="entry name" value="DnaJ"/>
    <property type="match status" value="1"/>
</dbReference>
<dbReference type="GO" id="GO:0042147">
    <property type="term" value="P:retrograde transport, endosome to Golgi"/>
    <property type="evidence" value="ECO:0007669"/>
    <property type="project" value="TreeGrafter"/>
</dbReference>
<feature type="compositionally biased region" description="Acidic residues" evidence="2">
    <location>
        <begin position="742"/>
        <end position="755"/>
    </location>
</feature>
<dbReference type="GO" id="GO:0005829">
    <property type="term" value="C:cytosol"/>
    <property type="evidence" value="ECO:0007669"/>
    <property type="project" value="GOC"/>
</dbReference>
<dbReference type="InParanoid" id="A0A2R5GHF9"/>
<feature type="region of interest" description="Disordered" evidence="2">
    <location>
        <begin position="292"/>
        <end position="348"/>
    </location>
</feature>
<dbReference type="GO" id="GO:0005802">
    <property type="term" value="C:trans-Golgi network"/>
    <property type="evidence" value="ECO:0007669"/>
    <property type="project" value="TreeGrafter"/>
</dbReference>
<protein>
    <submittedName>
        <fullName evidence="5">DnaJ protein-like</fullName>
    </submittedName>
</protein>
<feature type="region of interest" description="Disordered" evidence="2">
    <location>
        <begin position="608"/>
        <end position="684"/>
    </location>
</feature>
<keyword evidence="1" id="KW-0175">Coiled coil</keyword>
<evidence type="ECO:0000259" key="3">
    <source>
        <dbReference type="PROSITE" id="PS50003"/>
    </source>
</evidence>
<gene>
    <name evidence="5" type="ORF">FCC1311_062452</name>
</gene>
<sequence length="1107" mass="122500">MDEKDLLAQVTAARSLVREQAAVRRRAREDGERELAQLVHALRERASRELELERAVERLRAEQDLLTELADEQAKRCASAQRAEKEIRASVDDLRQTAAKAVQQTKAARAEAREWRAKEADAVAEINRRAVQQAQLRETIQHLQDQAAQHRVTSAEALALQDKLDATRKTLAEALRERDEDRMDHEHETRQLRNALSRAQKAAEDAEAKVSQLEANAPAASRPASRSIHASSVDSREVGEVLQQKVEEQMLEIIRLQTEVTLREKRILEVKQEAQEDIARAKLAAMSLRGNSTRTLSDAATTGDEAEKDDGVEDASDQKSSSANAEEVNEEDTKDNEAASAAEDSARLEEISRLESRVHSLEASLQRARAEASKLRKDLASRSEHELHSQKEIVALNERLLHRERELQDAMREREAQDALELQEAREMANELQADMDTRLLEVARLQAALSKAQNEELRARSVARDAEQKYDDLVAEKASAAATSVDRAAAASDTNGGGTVSPAVMEEMRMLAKLCQSLSSEAATLRAQFQSSGDELAQECRELRDQSLAQAADAKRLRNQLSQLQHLYAESRQENEALQASLRDEALEIRNEALRISGATRQVLQETANFQRSKQANGPARAMGSMSNGAGVGKPSLSTLSARRKKQVRADEPQQDDQADSEGSDHKAWDDESEDGDLGINEAAPGFRARGESAADRLSQIEAENARNAELPTPKSPLEEGEEYAHGDGDNDIDVGNQGDFDGEDFDEEGDADDAASAFGVSKPSPKTRVILNGYLQKAPRSTGNKPYWARWARRWFTLTSTALLYFRSSSSKAPRAVLDLRYIQVYGPKNELDERGCKFYLRTPDRIYQLCAESQSVLRAWLDALEDAIADLAAQGRSRTTSQVSVPGKSKNLYKVLGVSKKSSIEDITSAYESKAAKFHPDVNPDPDMEAFNLLEKAFSVLSTPSLRADYNVSLDIRRLFEGGFVALLHPEPPTGRQSGSFRMRKPLYRRFLTDLGFQSIMWGPPAGNPENFAADDAGCGALPWTEIDSVRNGEEAVEGVMLRLPSSRSAQCFSLVSSSLRPSGEPPLVVHIEVDSPVERDKIVHGLRILVQESRDAPPELPSP</sequence>
<comment type="caution">
    <text evidence="5">The sequence shown here is derived from an EMBL/GenBank/DDBJ whole genome shotgun (WGS) entry which is preliminary data.</text>
</comment>
<accession>A0A2R5GHF9</accession>
<evidence type="ECO:0000256" key="2">
    <source>
        <dbReference type="SAM" id="MobiDB-lite"/>
    </source>
</evidence>
<reference evidence="5 6" key="1">
    <citation type="submission" date="2017-12" db="EMBL/GenBank/DDBJ databases">
        <title>Sequencing, de novo assembly and annotation of complete genome of a new Thraustochytrid species, strain FCC1311.</title>
        <authorList>
            <person name="Sedici K."/>
            <person name="Godart F."/>
            <person name="Aiese Cigliano R."/>
            <person name="Sanseverino W."/>
            <person name="Barakat M."/>
            <person name="Ortet P."/>
            <person name="Marechal E."/>
            <person name="Cagnac O."/>
            <person name="Amato A."/>
        </authorList>
    </citation>
    <scope>NUCLEOTIDE SEQUENCE [LARGE SCALE GENOMIC DNA]</scope>
</reference>
<dbReference type="Pfam" id="PF00169">
    <property type="entry name" value="PH"/>
    <property type="match status" value="1"/>
</dbReference>
<dbReference type="SUPFAM" id="SSF50729">
    <property type="entry name" value="PH domain-like"/>
    <property type="match status" value="1"/>
</dbReference>
<feature type="domain" description="PH" evidence="3">
    <location>
        <begin position="770"/>
        <end position="872"/>
    </location>
</feature>
<evidence type="ECO:0000256" key="1">
    <source>
        <dbReference type="SAM" id="Coils"/>
    </source>
</evidence>
<dbReference type="Gene3D" id="1.10.287.110">
    <property type="entry name" value="DnaJ domain"/>
    <property type="match status" value="1"/>
</dbReference>
<dbReference type="Pfam" id="PF00226">
    <property type="entry name" value="DnaJ"/>
    <property type="match status" value="1"/>
</dbReference>
<dbReference type="GO" id="GO:0007032">
    <property type="term" value="P:endosome organization"/>
    <property type="evidence" value="ECO:0007669"/>
    <property type="project" value="TreeGrafter"/>
</dbReference>
<feature type="coiled-coil region" evidence="1">
    <location>
        <begin position="351"/>
        <end position="484"/>
    </location>
</feature>
<evidence type="ECO:0000259" key="4">
    <source>
        <dbReference type="PROSITE" id="PS50076"/>
    </source>
</evidence>
<dbReference type="SMART" id="SM00233">
    <property type="entry name" value="PH"/>
    <property type="match status" value="1"/>
</dbReference>
<feature type="compositionally biased region" description="Basic and acidic residues" evidence="2">
    <location>
        <begin position="176"/>
        <end position="191"/>
    </location>
</feature>
<proteinExistence type="predicted"/>
<dbReference type="SMART" id="SM00271">
    <property type="entry name" value="DnaJ"/>
    <property type="match status" value="1"/>
</dbReference>
<dbReference type="GO" id="GO:0001881">
    <property type="term" value="P:receptor recycling"/>
    <property type="evidence" value="ECO:0007669"/>
    <property type="project" value="TreeGrafter"/>
</dbReference>
<dbReference type="InterPro" id="IPR011993">
    <property type="entry name" value="PH-like_dom_sf"/>
</dbReference>
<dbReference type="InterPro" id="IPR045188">
    <property type="entry name" value="Boi1/Boi2-like"/>
</dbReference>
<dbReference type="InterPro" id="IPR036869">
    <property type="entry name" value="J_dom_sf"/>
</dbReference>
<evidence type="ECO:0000313" key="6">
    <source>
        <dbReference type="Proteomes" id="UP000241890"/>
    </source>
</evidence>
<feature type="coiled-coil region" evidence="1">
    <location>
        <begin position="555"/>
        <end position="589"/>
    </location>
</feature>
<dbReference type="InterPro" id="IPR001849">
    <property type="entry name" value="PH_domain"/>
</dbReference>
<feature type="compositionally biased region" description="Polar residues" evidence="2">
    <location>
        <begin position="608"/>
        <end position="617"/>
    </location>
</feature>
<dbReference type="PROSITE" id="PS50076">
    <property type="entry name" value="DNAJ_2"/>
    <property type="match status" value="1"/>
</dbReference>
<feature type="region of interest" description="Disordered" evidence="2">
    <location>
        <begin position="176"/>
        <end position="236"/>
    </location>
</feature>
<dbReference type="GO" id="GO:0005769">
    <property type="term" value="C:early endosome"/>
    <property type="evidence" value="ECO:0007669"/>
    <property type="project" value="TreeGrafter"/>
</dbReference>
<dbReference type="OrthoDB" id="203484at2759"/>
<organism evidence="5 6">
    <name type="scientific">Hondaea fermentalgiana</name>
    <dbReference type="NCBI Taxonomy" id="2315210"/>
    <lineage>
        <taxon>Eukaryota</taxon>
        <taxon>Sar</taxon>
        <taxon>Stramenopiles</taxon>
        <taxon>Bigyra</taxon>
        <taxon>Labyrinthulomycetes</taxon>
        <taxon>Thraustochytrida</taxon>
        <taxon>Thraustochytriidae</taxon>
        <taxon>Hondaea</taxon>
    </lineage>
</organism>
<feature type="compositionally biased region" description="Acidic residues" evidence="2">
    <location>
        <begin position="654"/>
        <end position="663"/>
    </location>
</feature>
<dbReference type="PRINTS" id="PR00625">
    <property type="entry name" value="JDOMAIN"/>
</dbReference>
<dbReference type="Gene3D" id="2.30.29.30">
    <property type="entry name" value="Pleckstrin-homology domain (PH domain)/Phosphotyrosine-binding domain (PTB)"/>
    <property type="match status" value="1"/>
</dbReference>
<dbReference type="InterPro" id="IPR001623">
    <property type="entry name" value="DnaJ_domain"/>
</dbReference>
<feature type="region of interest" description="Disordered" evidence="2">
    <location>
        <begin position="703"/>
        <end position="762"/>
    </location>
</feature>
<dbReference type="PANTHER" id="PTHR22902">
    <property type="entry name" value="SESQUIPEDALIAN"/>
    <property type="match status" value="1"/>
</dbReference>
<dbReference type="PROSITE" id="PS50003">
    <property type="entry name" value="PH_DOMAIN"/>
    <property type="match status" value="1"/>
</dbReference>
<dbReference type="SUPFAM" id="SSF46565">
    <property type="entry name" value="Chaperone J-domain"/>
    <property type="match status" value="1"/>
</dbReference>
<dbReference type="Proteomes" id="UP000241890">
    <property type="component" value="Unassembled WGS sequence"/>
</dbReference>
<dbReference type="GO" id="GO:0055037">
    <property type="term" value="C:recycling endosome"/>
    <property type="evidence" value="ECO:0007669"/>
    <property type="project" value="TreeGrafter"/>
</dbReference>
<feature type="compositionally biased region" description="Acidic residues" evidence="2">
    <location>
        <begin position="304"/>
        <end position="315"/>
    </location>
</feature>
<evidence type="ECO:0000313" key="5">
    <source>
        <dbReference type="EMBL" id="GBG30025.1"/>
    </source>
</evidence>
<dbReference type="PANTHER" id="PTHR22902:SF49">
    <property type="entry name" value="OS03G0666200 PROTEIN"/>
    <property type="match status" value="1"/>
</dbReference>
<feature type="compositionally biased region" description="Low complexity" evidence="2">
    <location>
        <begin position="217"/>
        <end position="232"/>
    </location>
</feature>
<dbReference type="AlphaFoldDB" id="A0A2R5GHF9"/>
<dbReference type="EMBL" id="BEYU01000070">
    <property type="protein sequence ID" value="GBG30025.1"/>
    <property type="molecule type" value="Genomic_DNA"/>
</dbReference>